<proteinExistence type="predicted"/>
<name>A0A0E9WKZ5_ANGAN</name>
<accession>A0A0E9WKZ5</accession>
<reference evidence="1" key="2">
    <citation type="journal article" date="2015" name="Fish Shellfish Immunol.">
        <title>Early steps in the European eel (Anguilla anguilla)-Vibrio vulnificus interaction in the gills: Role of the RtxA13 toxin.</title>
        <authorList>
            <person name="Callol A."/>
            <person name="Pajuelo D."/>
            <person name="Ebbesson L."/>
            <person name="Teles M."/>
            <person name="MacKenzie S."/>
            <person name="Amaro C."/>
        </authorList>
    </citation>
    <scope>NUCLEOTIDE SEQUENCE</scope>
</reference>
<evidence type="ECO:0000313" key="1">
    <source>
        <dbReference type="EMBL" id="JAH91017.1"/>
    </source>
</evidence>
<protein>
    <submittedName>
        <fullName evidence="1">Uncharacterized protein</fullName>
    </submittedName>
</protein>
<dbReference type="EMBL" id="GBXM01017560">
    <property type="protein sequence ID" value="JAH91017.1"/>
    <property type="molecule type" value="Transcribed_RNA"/>
</dbReference>
<sequence>MRNVFCHKHLCGQKWCVPALCSKSCNVHLQSILNNRSEEHSRIFFSSKSGLSKIYSGLCWDAGTKCKEKKRQQAISPIVLPQD</sequence>
<dbReference type="AlphaFoldDB" id="A0A0E9WKZ5"/>
<reference evidence="1" key="1">
    <citation type="submission" date="2014-11" db="EMBL/GenBank/DDBJ databases">
        <authorList>
            <person name="Amaro Gonzalez C."/>
        </authorList>
    </citation>
    <scope>NUCLEOTIDE SEQUENCE</scope>
</reference>
<organism evidence="1">
    <name type="scientific">Anguilla anguilla</name>
    <name type="common">European freshwater eel</name>
    <name type="synonym">Muraena anguilla</name>
    <dbReference type="NCBI Taxonomy" id="7936"/>
    <lineage>
        <taxon>Eukaryota</taxon>
        <taxon>Metazoa</taxon>
        <taxon>Chordata</taxon>
        <taxon>Craniata</taxon>
        <taxon>Vertebrata</taxon>
        <taxon>Euteleostomi</taxon>
        <taxon>Actinopterygii</taxon>
        <taxon>Neopterygii</taxon>
        <taxon>Teleostei</taxon>
        <taxon>Anguilliformes</taxon>
        <taxon>Anguillidae</taxon>
        <taxon>Anguilla</taxon>
    </lineage>
</organism>